<accession>A0A9P0PT33</accession>
<evidence type="ECO:0000313" key="2">
    <source>
        <dbReference type="Proteomes" id="UP001152888"/>
    </source>
</evidence>
<organism evidence="1 2">
    <name type="scientific">Acanthoscelides obtectus</name>
    <name type="common">Bean weevil</name>
    <name type="synonym">Bruchus obtectus</name>
    <dbReference type="NCBI Taxonomy" id="200917"/>
    <lineage>
        <taxon>Eukaryota</taxon>
        <taxon>Metazoa</taxon>
        <taxon>Ecdysozoa</taxon>
        <taxon>Arthropoda</taxon>
        <taxon>Hexapoda</taxon>
        <taxon>Insecta</taxon>
        <taxon>Pterygota</taxon>
        <taxon>Neoptera</taxon>
        <taxon>Endopterygota</taxon>
        <taxon>Coleoptera</taxon>
        <taxon>Polyphaga</taxon>
        <taxon>Cucujiformia</taxon>
        <taxon>Chrysomeloidea</taxon>
        <taxon>Chrysomelidae</taxon>
        <taxon>Bruchinae</taxon>
        <taxon>Bruchini</taxon>
        <taxon>Acanthoscelides</taxon>
    </lineage>
</organism>
<comment type="caution">
    <text evidence="1">The sequence shown here is derived from an EMBL/GenBank/DDBJ whole genome shotgun (WGS) entry which is preliminary data.</text>
</comment>
<dbReference type="PANTHER" id="PTHR47018">
    <property type="entry name" value="CXC DOMAIN-CONTAINING PROTEIN-RELATED"/>
    <property type="match status" value="1"/>
</dbReference>
<gene>
    <name evidence="1" type="ORF">ACAOBT_LOCUS24048</name>
</gene>
<dbReference type="EMBL" id="CAKOFQ010007309">
    <property type="protein sequence ID" value="CAH1997909.1"/>
    <property type="molecule type" value="Genomic_DNA"/>
</dbReference>
<reference evidence="1" key="1">
    <citation type="submission" date="2022-03" db="EMBL/GenBank/DDBJ databases">
        <authorList>
            <person name="Sayadi A."/>
        </authorList>
    </citation>
    <scope>NUCLEOTIDE SEQUENCE</scope>
</reference>
<sequence>MRVWQKNPLKLGDSDSDKDLKTMSDLFYTKLKQLKNNGPTAKLWVQYIEAVLIVLRFIEAERLGNWDLHLDCVRRMLPLFHPAGHFQYAKAAQIYLQDMVLLQDIMDPQEFHQFATQGYFTIHRSDKAWSGIWSDMTIERRH</sequence>
<protein>
    <submittedName>
        <fullName evidence="1">Uncharacterized protein</fullName>
    </submittedName>
</protein>
<keyword evidence="2" id="KW-1185">Reference proteome</keyword>
<dbReference type="OrthoDB" id="6745948at2759"/>
<dbReference type="PANTHER" id="PTHR47018:SF1">
    <property type="entry name" value="TESMIN_TSO1-LIKE CXC DOMAIN-CONTAINING PROTEIN"/>
    <property type="match status" value="1"/>
</dbReference>
<dbReference type="AlphaFoldDB" id="A0A9P0PT33"/>
<dbReference type="Proteomes" id="UP001152888">
    <property type="component" value="Unassembled WGS sequence"/>
</dbReference>
<proteinExistence type="predicted"/>
<name>A0A9P0PT33_ACAOB</name>
<evidence type="ECO:0000313" key="1">
    <source>
        <dbReference type="EMBL" id="CAH1997909.1"/>
    </source>
</evidence>